<organism evidence="10 11">
    <name type="scientific">Dendrothele bispora (strain CBS 962.96)</name>
    <dbReference type="NCBI Taxonomy" id="1314807"/>
    <lineage>
        <taxon>Eukaryota</taxon>
        <taxon>Fungi</taxon>
        <taxon>Dikarya</taxon>
        <taxon>Basidiomycota</taxon>
        <taxon>Agaricomycotina</taxon>
        <taxon>Agaricomycetes</taxon>
        <taxon>Agaricomycetidae</taxon>
        <taxon>Agaricales</taxon>
        <taxon>Agaricales incertae sedis</taxon>
        <taxon>Dendrothele</taxon>
    </lineage>
</organism>
<evidence type="ECO:0000313" key="11">
    <source>
        <dbReference type="Proteomes" id="UP000297245"/>
    </source>
</evidence>
<protein>
    <submittedName>
        <fullName evidence="10">Aspartic protease</fullName>
    </submittedName>
</protein>
<dbReference type="GO" id="GO:0004190">
    <property type="term" value="F:aspartic-type endopeptidase activity"/>
    <property type="evidence" value="ECO:0007669"/>
    <property type="project" value="UniProtKB-KW"/>
</dbReference>
<dbReference type="CDD" id="cd05471">
    <property type="entry name" value="pepsin_like"/>
    <property type="match status" value="1"/>
</dbReference>
<dbReference type="InterPro" id="IPR001969">
    <property type="entry name" value="Aspartic_peptidase_AS"/>
</dbReference>
<dbReference type="InterPro" id="IPR001461">
    <property type="entry name" value="Aspartic_peptidase_A1"/>
</dbReference>
<sequence>MIFPKDSLFAFVTLAVSLQTAASPILGSKRSRGISIPLRKRAGLQTDDGLFDLDKAVARMVETQNKHTQNLLNFQANTGSLPFEGAKINEFLSLDRILGLGDALERRQSEPLTDEHDIEWLGPITIGSNNQQFMIDFDTGSANLWVPSSTCTDSTCSRKHLYDANNSTTSKPQNGTFSTHYGDGSTAEGTLYTDSVTVAGITVHDQYFAAVHNLSRNFDSDPIDGIMGLAFPSLSSIGHDPFFTTANSQGAVQSNQFSFYLADQNSELYLGGTNSDHYTGDFENHDVAKGKGYWSLDDATVSANGEQVTTGAKTIIDSGTTIVYGPPDAVKELYGKVNGSGSYNDARGLFFYPCKTPPSFTFNWGGKEWEISADNLNLGAADNTGNNCVGSIAAQDIGLGDNVWLLGDTFMRNVYSTFDFDTNQIGFAELK</sequence>
<dbReference type="OrthoDB" id="15189at2759"/>
<keyword evidence="4 7" id="KW-0378">Hydrolase</keyword>
<feature type="chain" id="PRO_5020238038" evidence="8">
    <location>
        <begin position="23"/>
        <end position="431"/>
    </location>
</feature>
<gene>
    <name evidence="10" type="ORF">K435DRAFT_673110</name>
</gene>
<keyword evidence="3 7" id="KW-0064">Aspartyl protease</keyword>
<reference evidence="10 11" key="1">
    <citation type="journal article" date="2019" name="Nat. Ecol. Evol.">
        <title>Megaphylogeny resolves global patterns of mushroom evolution.</title>
        <authorList>
            <person name="Varga T."/>
            <person name="Krizsan K."/>
            <person name="Foldi C."/>
            <person name="Dima B."/>
            <person name="Sanchez-Garcia M."/>
            <person name="Sanchez-Ramirez S."/>
            <person name="Szollosi G.J."/>
            <person name="Szarkandi J.G."/>
            <person name="Papp V."/>
            <person name="Albert L."/>
            <person name="Andreopoulos W."/>
            <person name="Angelini C."/>
            <person name="Antonin V."/>
            <person name="Barry K.W."/>
            <person name="Bougher N.L."/>
            <person name="Buchanan P."/>
            <person name="Buyck B."/>
            <person name="Bense V."/>
            <person name="Catcheside P."/>
            <person name="Chovatia M."/>
            <person name="Cooper J."/>
            <person name="Damon W."/>
            <person name="Desjardin D."/>
            <person name="Finy P."/>
            <person name="Geml J."/>
            <person name="Haridas S."/>
            <person name="Hughes K."/>
            <person name="Justo A."/>
            <person name="Karasinski D."/>
            <person name="Kautmanova I."/>
            <person name="Kiss B."/>
            <person name="Kocsube S."/>
            <person name="Kotiranta H."/>
            <person name="LaButti K.M."/>
            <person name="Lechner B.E."/>
            <person name="Liimatainen K."/>
            <person name="Lipzen A."/>
            <person name="Lukacs Z."/>
            <person name="Mihaltcheva S."/>
            <person name="Morgado L.N."/>
            <person name="Niskanen T."/>
            <person name="Noordeloos M.E."/>
            <person name="Ohm R.A."/>
            <person name="Ortiz-Santana B."/>
            <person name="Ovrebo C."/>
            <person name="Racz N."/>
            <person name="Riley R."/>
            <person name="Savchenko A."/>
            <person name="Shiryaev A."/>
            <person name="Soop K."/>
            <person name="Spirin V."/>
            <person name="Szebenyi C."/>
            <person name="Tomsovsky M."/>
            <person name="Tulloss R.E."/>
            <person name="Uehling J."/>
            <person name="Grigoriev I.V."/>
            <person name="Vagvolgyi C."/>
            <person name="Papp T."/>
            <person name="Martin F.M."/>
            <person name="Miettinen O."/>
            <person name="Hibbett D.S."/>
            <person name="Nagy L.G."/>
        </authorList>
    </citation>
    <scope>NUCLEOTIDE SEQUENCE [LARGE SCALE GENOMIC DNA]</scope>
    <source>
        <strain evidence="10 11">CBS 962.96</strain>
    </source>
</reference>
<dbReference type="PROSITE" id="PS00141">
    <property type="entry name" value="ASP_PROTEASE"/>
    <property type="match status" value="1"/>
</dbReference>
<evidence type="ECO:0000256" key="4">
    <source>
        <dbReference type="ARBA" id="ARBA00022801"/>
    </source>
</evidence>
<accession>A0A4S8LSA1</accession>
<dbReference type="Gene3D" id="2.40.70.10">
    <property type="entry name" value="Acid Proteases"/>
    <property type="match status" value="2"/>
</dbReference>
<dbReference type="PROSITE" id="PS51767">
    <property type="entry name" value="PEPTIDASE_A1"/>
    <property type="match status" value="1"/>
</dbReference>
<evidence type="ECO:0000313" key="10">
    <source>
        <dbReference type="EMBL" id="THU91893.1"/>
    </source>
</evidence>
<dbReference type="PRINTS" id="PR00792">
    <property type="entry name" value="PEPSIN"/>
</dbReference>
<dbReference type="PANTHER" id="PTHR47966:SF51">
    <property type="entry name" value="BETA-SITE APP-CLEAVING ENZYME, ISOFORM A-RELATED"/>
    <property type="match status" value="1"/>
</dbReference>
<dbReference type="GO" id="GO:0006508">
    <property type="term" value="P:proteolysis"/>
    <property type="evidence" value="ECO:0007669"/>
    <property type="project" value="UniProtKB-KW"/>
</dbReference>
<dbReference type="Proteomes" id="UP000297245">
    <property type="component" value="Unassembled WGS sequence"/>
</dbReference>
<keyword evidence="2 7" id="KW-0645">Protease</keyword>
<proteinExistence type="inferred from homology"/>
<evidence type="ECO:0000259" key="9">
    <source>
        <dbReference type="PROSITE" id="PS51767"/>
    </source>
</evidence>
<evidence type="ECO:0000256" key="2">
    <source>
        <dbReference type="ARBA" id="ARBA00022670"/>
    </source>
</evidence>
<evidence type="ECO:0000256" key="8">
    <source>
        <dbReference type="SAM" id="SignalP"/>
    </source>
</evidence>
<dbReference type="InterPro" id="IPR034164">
    <property type="entry name" value="Pepsin-like_dom"/>
</dbReference>
<dbReference type="EMBL" id="ML179294">
    <property type="protein sequence ID" value="THU91893.1"/>
    <property type="molecule type" value="Genomic_DNA"/>
</dbReference>
<keyword evidence="11" id="KW-1185">Reference proteome</keyword>
<comment type="similarity">
    <text evidence="1 7">Belongs to the peptidase A1 family.</text>
</comment>
<feature type="active site" evidence="5">
    <location>
        <position position="138"/>
    </location>
</feature>
<feature type="domain" description="Peptidase A1" evidence="9">
    <location>
        <begin position="120"/>
        <end position="428"/>
    </location>
</feature>
<evidence type="ECO:0000256" key="6">
    <source>
        <dbReference type="PIRSR" id="PIRSR601461-2"/>
    </source>
</evidence>
<evidence type="ECO:0000256" key="3">
    <source>
        <dbReference type="ARBA" id="ARBA00022750"/>
    </source>
</evidence>
<keyword evidence="8" id="KW-0732">Signal</keyword>
<feature type="disulfide bond" evidence="6">
    <location>
        <begin position="151"/>
        <end position="156"/>
    </location>
</feature>
<dbReference type="SUPFAM" id="SSF50630">
    <property type="entry name" value="Acid proteases"/>
    <property type="match status" value="1"/>
</dbReference>
<name>A0A4S8LSA1_DENBC</name>
<dbReference type="PANTHER" id="PTHR47966">
    <property type="entry name" value="BETA-SITE APP-CLEAVING ENZYME, ISOFORM A-RELATED"/>
    <property type="match status" value="1"/>
</dbReference>
<feature type="signal peptide" evidence="8">
    <location>
        <begin position="1"/>
        <end position="22"/>
    </location>
</feature>
<evidence type="ECO:0000256" key="1">
    <source>
        <dbReference type="ARBA" id="ARBA00007447"/>
    </source>
</evidence>
<evidence type="ECO:0000256" key="7">
    <source>
        <dbReference type="RuleBase" id="RU000454"/>
    </source>
</evidence>
<dbReference type="AlphaFoldDB" id="A0A4S8LSA1"/>
<dbReference type="FunFam" id="2.40.70.10:FF:000115">
    <property type="entry name" value="Lysosomal aspartic protease"/>
    <property type="match status" value="1"/>
</dbReference>
<dbReference type="InterPro" id="IPR021109">
    <property type="entry name" value="Peptidase_aspartic_dom_sf"/>
</dbReference>
<keyword evidence="6" id="KW-1015">Disulfide bond</keyword>
<feature type="active site" evidence="5">
    <location>
        <position position="317"/>
    </location>
</feature>
<dbReference type="InterPro" id="IPR033121">
    <property type="entry name" value="PEPTIDASE_A1"/>
</dbReference>
<evidence type="ECO:0000256" key="5">
    <source>
        <dbReference type="PIRSR" id="PIRSR601461-1"/>
    </source>
</evidence>
<dbReference type="Pfam" id="PF00026">
    <property type="entry name" value="Asp"/>
    <property type="match status" value="1"/>
</dbReference>